<evidence type="ECO:0000313" key="2">
    <source>
        <dbReference type="EMBL" id="MFL9845616.1"/>
    </source>
</evidence>
<dbReference type="Pfam" id="PF08867">
    <property type="entry name" value="FRG"/>
    <property type="match status" value="1"/>
</dbReference>
<sequence length="303" mass="35575">MRPIEGKLFSPFQKTIYRPKPSEGGFFGFTMEPRLTWERMDATVNRVRASEGFPVKSFRELIDEVAHVTLSNKNYEMYYRGQTKDYKSNQAAYYQDRVPKSIIYPSICRPERKSDGTLKHSIKQTQVQKRYDDLANMVALVTKKKKHFFNEHYYSLFQHYDILPTPFIDITQSLRVAATFALNNSETGYVYVFGLPYPSQSISYFVDLGMVLIKLQNVVPVNALRPRYQEGYLVGKYPVLPTKSNDDNLANRMVAKFFVDNTNGDFWDEYFLPMPNELLYPPLDEIEKELMHAKKLFNQKYYR</sequence>
<proteinExistence type="predicted"/>
<protein>
    <submittedName>
        <fullName evidence="2">FRG domain-containing protein</fullName>
    </submittedName>
</protein>
<dbReference type="Proteomes" id="UP001629156">
    <property type="component" value="Unassembled WGS sequence"/>
</dbReference>
<keyword evidence="3" id="KW-1185">Reference proteome</keyword>
<accession>A0ABW8YZ81</accession>
<dbReference type="InterPro" id="IPR014966">
    <property type="entry name" value="FRG-dom"/>
</dbReference>
<dbReference type="SMART" id="SM00901">
    <property type="entry name" value="FRG"/>
    <property type="match status" value="1"/>
</dbReference>
<comment type="caution">
    <text evidence="2">The sequence shown here is derived from an EMBL/GenBank/DDBJ whole genome shotgun (WGS) entry which is preliminary data.</text>
</comment>
<evidence type="ECO:0000259" key="1">
    <source>
        <dbReference type="SMART" id="SM00901"/>
    </source>
</evidence>
<dbReference type="EMBL" id="JBELPZ010000019">
    <property type="protein sequence ID" value="MFL9845616.1"/>
    <property type="molecule type" value="Genomic_DNA"/>
</dbReference>
<reference evidence="2 3" key="1">
    <citation type="submission" date="2024-06" db="EMBL/GenBank/DDBJ databases">
        <authorList>
            <person name="Kaempfer P."/>
            <person name="Viver T."/>
        </authorList>
    </citation>
    <scope>NUCLEOTIDE SEQUENCE [LARGE SCALE GENOMIC DNA]</scope>
    <source>
        <strain evidence="2 3">ST-119</strain>
    </source>
</reference>
<organism evidence="2 3">
    <name type="scientific">Flavobacterium rhizosphaerae</name>
    <dbReference type="NCBI Taxonomy" id="3163298"/>
    <lineage>
        <taxon>Bacteria</taxon>
        <taxon>Pseudomonadati</taxon>
        <taxon>Bacteroidota</taxon>
        <taxon>Flavobacteriia</taxon>
        <taxon>Flavobacteriales</taxon>
        <taxon>Flavobacteriaceae</taxon>
        <taxon>Flavobacterium</taxon>
    </lineage>
</organism>
<evidence type="ECO:0000313" key="3">
    <source>
        <dbReference type="Proteomes" id="UP001629156"/>
    </source>
</evidence>
<dbReference type="RefSeq" id="WP_408085898.1">
    <property type="nucleotide sequence ID" value="NZ_JBELPZ010000019.1"/>
</dbReference>
<gene>
    <name evidence="2" type="ORF">ABS766_14430</name>
</gene>
<feature type="domain" description="FRG" evidence="1">
    <location>
        <begin position="73"/>
        <end position="191"/>
    </location>
</feature>
<name>A0ABW8YZ81_9FLAO</name>